<dbReference type="EMBL" id="ALSF01000048">
    <property type="protein sequence ID" value="EPU40206.1"/>
    <property type="molecule type" value="Genomic_DNA"/>
</dbReference>
<protein>
    <submittedName>
        <fullName evidence="2">Uncharacterized protein</fullName>
    </submittedName>
</protein>
<reference evidence="2 3" key="1">
    <citation type="submission" date="2012-07" db="EMBL/GenBank/DDBJ databases">
        <authorList>
            <person name="Moroni P."/>
            <person name="Richards V.P."/>
            <person name="Durkin S.A.S."/>
            <person name="Kim M."/>
            <person name="Pavinski Bitar P.D."/>
            <person name="Stanhope M.J."/>
            <person name="Town C.D."/>
            <person name="Zadoks R.N."/>
            <person name="Venter J.C."/>
        </authorList>
    </citation>
    <scope>NUCLEOTIDE SEQUENCE [LARGE SCALE GENOMIC DNA]</scope>
    <source>
        <strain evidence="2 3">MRI Z1-216</strain>
    </source>
</reference>
<gene>
    <name evidence="2" type="ORF">SAG0164_08610</name>
</gene>
<evidence type="ECO:0000313" key="3">
    <source>
        <dbReference type="Proteomes" id="UP000015176"/>
    </source>
</evidence>
<feature type="transmembrane region" description="Helical" evidence="1">
    <location>
        <begin position="7"/>
        <end position="26"/>
    </location>
</feature>
<name>A0AAD2WX68_STRAG</name>
<proteinExistence type="predicted"/>
<sequence length="228" mass="25484">MKKFLKVFLTVLVLILIVGAGGLYFWNNHQSLEGKWRTVSLEKQVEKEIEQQLGSQAADMGISAADLVKGANMHMNVKNDEAKITVTAQIDEVKFHQAIKTFIDKALEKQLKDQGLTYNDLSEAGKKIFDETKITDKQIDQQIDRSFQSAAQAVGGKYNTNTGEMTLPVMDGKVHRLTSVIKVSHINKKANAFYGNIVKNGEKTAYKKEGSKLILGNEKSYPFMKVTK</sequence>
<dbReference type="Proteomes" id="UP000015176">
    <property type="component" value="Unassembled WGS sequence"/>
</dbReference>
<keyword evidence="1" id="KW-0812">Transmembrane</keyword>
<accession>A0AAD2WX68</accession>
<organism evidence="2 3">
    <name type="scientific">Streptococcus agalactiae MRI Z1-216</name>
    <dbReference type="NCBI Taxonomy" id="1154879"/>
    <lineage>
        <taxon>Bacteria</taxon>
        <taxon>Bacillati</taxon>
        <taxon>Bacillota</taxon>
        <taxon>Bacilli</taxon>
        <taxon>Lactobacillales</taxon>
        <taxon>Streptococcaceae</taxon>
        <taxon>Streptococcus</taxon>
    </lineage>
</organism>
<dbReference type="AlphaFoldDB" id="A0AAD2WX68"/>
<evidence type="ECO:0000313" key="2">
    <source>
        <dbReference type="EMBL" id="EPU40206.1"/>
    </source>
</evidence>
<keyword evidence="1" id="KW-1133">Transmembrane helix</keyword>
<evidence type="ECO:0000256" key="1">
    <source>
        <dbReference type="SAM" id="Phobius"/>
    </source>
</evidence>
<dbReference type="RefSeq" id="WP_000714058.1">
    <property type="nucleotide sequence ID" value="NZ_ALSF01000048.1"/>
</dbReference>
<keyword evidence="1" id="KW-0472">Membrane</keyword>
<comment type="caution">
    <text evidence="2">The sequence shown here is derived from an EMBL/GenBank/DDBJ whole genome shotgun (WGS) entry which is preliminary data.</text>
</comment>